<dbReference type="SMART" id="SM00355">
    <property type="entry name" value="ZnF_C2H2"/>
    <property type="match status" value="4"/>
</dbReference>
<dbReference type="PANTHER" id="PTHR24409:SF295">
    <property type="entry name" value="AZ2-RELATED"/>
    <property type="match status" value="1"/>
</dbReference>
<evidence type="ECO:0000313" key="8">
    <source>
        <dbReference type="Proteomes" id="UP001219518"/>
    </source>
</evidence>
<reference evidence="7" key="1">
    <citation type="submission" date="2021-07" db="EMBL/GenBank/DDBJ databases">
        <authorList>
            <person name="Catto M.A."/>
            <person name="Jacobson A."/>
            <person name="Kennedy G."/>
            <person name="Labadie P."/>
            <person name="Hunt B.G."/>
            <person name="Srinivasan R."/>
        </authorList>
    </citation>
    <scope>NUCLEOTIDE SEQUENCE</scope>
    <source>
        <strain evidence="7">PL_HMW_Pooled</strain>
        <tissue evidence="7">Head</tissue>
    </source>
</reference>
<dbReference type="Pfam" id="PF00096">
    <property type="entry name" value="zf-C2H2"/>
    <property type="match status" value="3"/>
</dbReference>
<accession>A0AAE1H5X0</accession>
<comment type="caution">
    <text evidence="7">The sequence shown here is derived from an EMBL/GenBank/DDBJ whole genome shotgun (WGS) entry which is preliminary data.</text>
</comment>
<keyword evidence="4" id="KW-0862">Zinc</keyword>
<evidence type="ECO:0000256" key="4">
    <source>
        <dbReference type="ARBA" id="ARBA00022833"/>
    </source>
</evidence>
<gene>
    <name evidence="7" type="ORF">KUF71_005767</name>
</gene>
<evidence type="ECO:0000259" key="6">
    <source>
        <dbReference type="PROSITE" id="PS50157"/>
    </source>
</evidence>
<feature type="domain" description="C2H2-type" evidence="6">
    <location>
        <begin position="173"/>
        <end position="196"/>
    </location>
</feature>
<evidence type="ECO:0000256" key="3">
    <source>
        <dbReference type="ARBA" id="ARBA00022771"/>
    </source>
</evidence>
<dbReference type="Gene3D" id="3.30.160.60">
    <property type="entry name" value="Classic Zinc Finger"/>
    <property type="match status" value="2"/>
</dbReference>
<dbReference type="PANTHER" id="PTHR24409">
    <property type="entry name" value="ZINC FINGER PROTEIN 142"/>
    <property type="match status" value="1"/>
</dbReference>
<feature type="domain" description="C2H2-type" evidence="6">
    <location>
        <begin position="78"/>
        <end position="106"/>
    </location>
</feature>
<dbReference type="EMBL" id="JAHWGI010000440">
    <property type="protein sequence ID" value="KAK3915460.1"/>
    <property type="molecule type" value="Genomic_DNA"/>
</dbReference>
<dbReference type="AlphaFoldDB" id="A0AAE1H5X0"/>
<organism evidence="7 8">
    <name type="scientific">Frankliniella fusca</name>
    <dbReference type="NCBI Taxonomy" id="407009"/>
    <lineage>
        <taxon>Eukaryota</taxon>
        <taxon>Metazoa</taxon>
        <taxon>Ecdysozoa</taxon>
        <taxon>Arthropoda</taxon>
        <taxon>Hexapoda</taxon>
        <taxon>Insecta</taxon>
        <taxon>Pterygota</taxon>
        <taxon>Neoptera</taxon>
        <taxon>Paraneoptera</taxon>
        <taxon>Thysanoptera</taxon>
        <taxon>Terebrantia</taxon>
        <taxon>Thripoidea</taxon>
        <taxon>Thripidae</taxon>
        <taxon>Frankliniella</taxon>
    </lineage>
</organism>
<evidence type="ECO:0000313" key="7">
    <source>
        <dbReference type="EMBL" id="KAK3915460.1"/>
    </source>
</evidence>
<evidence type="ECO:0000256" key="1">
    <source>
        <dbReference type="ARBA" id="ARBA00022723"/>
    </source>
</evidence>
<keyword evidence="1" id="KW-0479">Metal-binding</keyword>
<evidence type="ECO:0000256" key="2">
    <source>
        <dbReference type="ARBA" id="ARBA00022737"/>
    </source>
</evidence>
<dbReference type="InterPro" id="IPR013087">
    <property type="entry name" value="Znf_C2H2_type"/>
</dbReference>
<reference evidence="7" key="2">
    <citation type="journal article" date="2023" name="BMC Genomics">
        <title>Pest status, molecular evolution, and epigenetic factors derived from the genome assembly of Frankliniella fusca, a thysanopteran phytovirus vector.</title>
        <authorList>
            <person name="Catto M.A."/>
            <person name="Labadie P.E."/>
            <person name="Jacobson A.L."/>
            <person name="Kennedy G.G."/>
            <person name="Srinivasan R."/>
            <person name="Hunt B.G."/>
        </authorList>
    </citation>
    <scope>NUCLEOTIDE SEQUENCE</scope>
    <source>
        <strain evidence="7">PL_HMW_Pooled</strain>
    </source>
</reference>
<feature type="domain" description="C2H2-type" evidence="6">
    <location>
        <begin position="49"/>
        <end position="76"/>
    </location>
</feature>
<dbReference type="PROSITE" id="PS00028">
    <property type="entry name" value="ZINC_FINGER_C2H2_1"/>
    <property type="match status" value="1"/>
</dbReference>
<dbReference type="Proteomes" id="UP001219518">
    <property type="component" value="Unassembled WGS sequence"/>
</dbReference>
<dbReference type="GO" id="GO:0008270">
    <property type="term" value="F:zinc ion binding"/>
    <property type="evidence" value="ECO:0007669"/>
    <property type="project" value="UniProtKB-KW"/>
</dbReference>
<feature type="domain" description="C2H2-type" evidence="6">
    <location>
        <begin position="144"/>
        <end position="171"/>
    </location>
</feature>
<protein>
    <submittedName>
        <fullName evidence="7">Longitudinals lacking protein, isoforms A/B/D/L</fullName>
    </submittedName>
</protein>
<evidence type="ECO:0000256" key="5">
    <source>
        <dbReference type="PROSITE-ProRule" id="PRU00042"/>
    </source>
</evidence>
<dbReference type="InterPro" id="IPR036236">
    <property type="entry name" value="Znf_C2H2_sf"/>
</dbReference>
<keyword evidence="2" id="KW-0677">Repeat</keyword>
<sequence>MEMVTLVCRSGEYQDFWFEVPEGQSESQANTHLDSSSVDHRPGNVPGQFKCHQCGNVYKWKGNLAAHIRVECGKPPQLQCPHCPSRFKHKSHLKRHFAFISRPLRPIPDYFISYFEPLSVYSNPIGLFLGLNYVLCGRPMPGQFPCPQCGKVYRWKRNLSQHCKLECGKEPELQCNLCPRRFKLKRHLKRHVLRCH</sequence>
<dbReference type="PROSITE" id="PS50157">
    <property type="entry name" value="ZINC_FINGER_C2H2_2"/>
    <property type="match status" value="4"/>
</dbReference>
<dbReference type="GO" id="GO:0005634">
    <property type="term" value="C:nucleus"/>
    <property type="evidence" value="ECO:0007669"/>
    <property type="project" value="TreeGrafter"/>
</dbReference>
<name>A0AAE1H5X0_9NEOP</name>
<dbReference type="GO" id="GO:0000981">
    <property type="term" value="F:DNA-binding transcription factor activity, RNA polymerase II-specific"/>
    <property type="evidence" value="ECO:0007669"/>
    <property type="project" value="TreeGrafter"/>
</dbReference>
<dbReference type="SUPFAM" id="SSF57667">
    <property type="entry name" value="beta-beta-alpha zinc fingers"/>
    <property type="match status" value="2"/>
</dbReference>
<dbReference type="GO" id="GO:0000977">
    <property type="term" value="F:RNA polymerase II transcription regulatory region sequence-specific DNA binding"/>
    <property type="evidence" value="ECO:0007669"/>
    <property type="project" value="TreeGrafter"/>
</dbReference>
<keyword evidence="8" id="KW-1185">Reference proteome</keyword>
<proteinExistence type="predicted"/>
<keyword evidence="3 5" id="KW-0863">Zinc-finger</keyword>